<keyword evidence="2 6" id="KW-0812">Transmembrane</keyword>
<evidence type="ECO:0000256" key="6">
    <source>
        <dbReference type="SAM" id="Phobius"/>
    </source>
</evidence>
<keyword evidence="3 6" id="KW-1133">Transmembrane helix</keyword>
<evidence type="ECO:0000256" key="4">
    <source>
        <dbReference type="ARBA" id="ARBA00023136"/>
    </source>
</evidence>
<dbReference type="RefSeq" id="WP_012404128.1">
    <property type="nucleotide sequence ID" value="NC_010623.1"/>
</dbReference>
<feature type="transmembrane region" description="Helical" evidence="6">
    <location>
        <begin position="66"/>
        <end position="86"/>
    </location>
</feature>
<name>B2JSD9_PARP8</name>
<dbReference type="STRING" id="391038.Bphy_4853"/>
<organism evidence="8 9">
    <name type="scientific">Paraburkholderia phymatum (strain DSM 17167 / CIP 108236 / LMG 21445 / STM815)</name>
    <name type="common">Burkholderia phymatum</name>
    <dbReference type="NCBI Taxonomy" id="391038"/>
    <lineage>
        <taxon>Bacteria</taxon>
        <taxon>Pseudomonadati</taxon>
        <taxon>Pseudomonadota</taxon>
        <taxon>Betaproteobacteria</taxon>
        <taxon>Burkholderiales</taxon>
        <taxon>Burkholderiaceae</taxon>
        <taxon>Paraburkholderia</taxon>
    </lineage>
</organism>
<dbReference type="AlphaFoldDB" id="B2JSD9"/>
<dbReference type="InterPro" id="IPR050367">
    <property type="entry name" value="APC_superfamily"/>
</dbReference>
<dbReference type="HOGENOM" id="CLU_007946_20_1_4"/>
<dbReference type="Pfam" id="PF00324">
    <property type="entry name" value="AA_permease"/>
    <property type="match status" value="1"/>
</dbReference>
<dbReference type="Proteomes" id="UP000001192">
    <property type="component" value="Chromosome 2"/>
</dbReference>
<proteinExistence type="predicted"/>
<dbReference type="PANTHER" id="PTHR42770:SF16">
    <property type="entry name" value="AMINO ACID PERMEASE"/>
    <property type="match status" value="1"/>
</dbReference>
<feature type="transmembrane region" description="Helical" evidence="6">
    <location>
        <begin position="360"/>
        <end position="380"/>
    </location>
</feature>
<keyword evidence="4 6" id="KW-0472">Membrane</keyword>
<evidence type="ECO:0000256" key="2">
    <source>
        <dbReference type="ARBA" id="ARBA00022692"/>
    </source>
</evidence>
<evidence type="ECO:0000256" key="1">
    <source>
        <dbReference type="ARBA" id="ARBA00004141"/>
    </source>
</evidence>
<feature type="transmembrane region" description="Helical" evidence="6">
    <location>
        <begin position="209"/>
        <end position="235"/>
    </location>
</feature>
<feature type="transmembrane region" description="Helical" evidence="6">
    <location>
        <begin position="311"/>
        <end position="330"/>
    </location>
</feature>
<gene>
    <name evidence="8" type="ordered locus">Bphy_4853</name>
</gene>
<accession>B2JSD9</accession>
<evidence type="ECO:0000259" key="7">
    <source>
        <dbReference type="Pfam" id="PF00324"/>
    </source>
</evidence>
<evidence type="ECO:0000256" key="5">
    <source>
        <dbReference type="SAM" id="MobiDB-lite"/>
    </source>
</evidence>
<dbReference type="PIRSF" id="PIRSF006060">
    <property type="entry name" value="AA_transporter"/>
    <property type="match status" value="1"/>
</dbReference>
<comment type="subcellular location">
    <subcellularLocation>
        <location evidence="1">Membrane</location>
        <topology evidence="1">Multi-pass membrane protein</topology>
    </subcellularLocation>
</comment>
<dbReference type="Gene3D" id="1.20.1740.10">
    <property type="entry name" value="Amino acid/polyamine transporter I"/>
    <property type="match status" value="1"/>
</dbReference>
<dbReference type="eggNOG" id="COG0531">
    <property type="taxonomic scope" value="Bacteria"/>
</dbReference>
<dbReference type="PANTHER" id="PTHR42770">
    <property type="entry name" value="AMINO ACID TRANSPORTER-RELATED"/>
    <property type="match status" value="1"/>
</dbReference>
<feature type="transmembrane region" description="Helical" evidence="6">
    <location>
        <begin position="151"/>
        <end position="172"/>
    </location>
</feature>
<dbReference type="KEGG" id="bph:Bphy_4853"/>
<dbReference type="GO" id="GO:0016020">
    <property type="term" value="C:membrane"/>
    <property type="evidence" value="ECO:0007669"/>
    <property type="project" value="UniProtKB-SubCell"/>
</dbReference>
<dbReference type="EMBL" id="CP001044">
    <property type="protein sequence ID" value="ACC73959.1"/>
    <property type="molecule type" value="Genomic_DNA"/>
</dbReference>
<feature type="transmembrane region" description="Helical" evidence="6">
    <location>
        <begin position="392"/>
        <end position="413"/>
    </location>
</feature>
<feature type="domain" description="Amino acid permease/ SLC12A" evidence="7">
    <location>
        <begin position="62"/>
        <end position="447"/>
    </location>
</feature>
<feature type="region of interest" description="Disordered" evidence="5">
    <location>
        <begin position="1"/>
        <end position="23"/>
    </location>
</feature>
<feature type="transmembrane region" description="Helical" evidence="6">
    <location>
        <begin position="178"/>
        <end position="197"/>
    </location>
</feature>
<dbReference type="GO" id="GO:0055085">
    <property type="term" value="P:transmembrane transport"/>
    <property type="evidence" value="ECO:0007669"/>
    <property type="project" value="InterPro"/>
</dbReference>
<keyword evidence="9" id="KW-1185">Reference proteome</keyword>
<sequence length="493" mass="52197">METLTNNADGSAGSPEIRRASEASRPATLSGHLGTFDIVFTVLAYNAPLTVVTGFIGLLMSLGNGLGAPVTFLCAGSLMLLFAVGFTTMSKHVPNAGAFYAYITAGLGRPLGFGSALMAMLAYGFMMIGMYLYAGVVYSSLIKHLFNSTPLIWWGYSLILLAVVAVFGYLRITFSAKVLTLALVCEVVLVFVWEIAVAAAKGPVGLNPVWLTPGAAMSGSVGLGLLFGVTSFAGFEATAVFREEARQPDVTIPRATYAAVILLALLFASASFFLICGYGPKDAMTRATADASTIALDSIGLYLGHAGMETVNVLLCSSVFACLLALHNILSRYIYCLGIDGTLPRSWAAVHKRHGSPHKASVMVSVVMLAIVIAVIRSGVEPYAGYGVVTGVGGYALLLLLVMTSLSVMVFFMRKSTNASVWKTRVAPFVSFVLLSVIGWLATVNMEILTGNVKVATDLLVFIFGTLIAGCFYAARLKKTKPDVYAAIGRQKI</sequence>
<feature type="transmembrane region" description="Helical" evidence="6">
    <location>
        <begin position="116"/>
        <end position="139"/>
    </location>
</feature>
<dbReference type="OrthoDB" id="9804700at2"/>
<feature type="transmembrane region" description="Helical" evidence="6">
    <location>
        <begin position="455"/>
        <end position="475"/>
    </location>
</feature>
<evidence type="ECO:0000256" key="3">
    <source>
        <dbReference type="ARBA" id="ARBA00022989"/>
    </source>
</evidence>
<reference evidence="9" key="1">
    <citation type="journal article" date="2014" name="Stand. Genomic Sci.">
        <title>Complete genome sequence of Burkholderia phymatum STM815(T), a broad host range and efficient nitrogen-fixing symbiont of Mimosa species.</title>
        <authorList>
            <person name="Moulin L."/>
            <person name="Klonowska A."/>
            <person name="Caroline B."/>
            <person name="Booth K."/>
            <person name="Vriezen J.A."/>
            <person name="Melkonian R."/>
            <person name="James E.K."/>
            <person name="Young J.P."/>
            <person name="Bena G."/>
            <person name="Hauser L."/>
            <person name="Land M."/>
            <person name="Kyrpides N."/>
            <person name="Bruce D."/>
            <person name="Chain P."/>
            <person name="Copeland A."/>
            <person name="Pitluck S."/>
            <person name="Woyke T."/>
            <person name="Lizotte-Waniewski M."/>
            <person name="Bristow J."/>
            <person name="Riley M."/>
        </authorList>
    </citation>
    <scope>NUCLEOTIDE SEQUENCE [LARGE SCALE GENOMIC DNA]</scope>
    <source>
        <strain evidence="9">DSM 17167 / CIP 108236 / LMG 21445 / STM815</strain>
    </source>
</reference>
<dbReference type="InterPro" id="IPR004841">
    <property type="entry name" value="AA-permease/SLC12A_dom"/>
</dbReference>
<evidence type="ECO:0000313" key="9">
    <source>
        <dbReference type="Proteomes" id="UP000001192"/>
    </source>
</evidence>
<feature type="transmembrane region" description="Helical" evidence="6">
    <location>
        <begin position="38"/>
        <end position="59"/>
    </location>
</feature>
<protein>
    <submittedName>
        <fullName evidence="8">Amino acid permease-associated region</fullName>
    </submittedName>
</protein>
<evidence type="ECO:0000313" key="8">
    <source>
        <dbReference type="EMBL" id="ACC73959.1"/>
    </source>
</evidence>
<feature type="transmembrane region" description="Helical" evidence="6">
    <location>
        <begin position="255"/>
        <end position="275"/>
    </location>
</feature>
<feature type="transmembrane region" description="Helical" evidence="6">
    <location>
        <begin position="425"/>
        <end position="443"/>
    </location>
</feature>